<comment type="caution">
    <text evidence="1">The sequence shown here is derived from an EMBL/GenBank/DDBJ whole genome shotgun (WGS) entry which is preliminary data.</text>
</comment>
<gene>
    <name evidence="1" type="ORF">M9458_029728</name>
</gene>
<evidence type="ECO:0000313" key="1">
    <source>
        <dbReference type="EMBL" id="KAL0173760.1"/>
    </source>
</evidence>
<feature type="non-terminal residue" evidence="1">
    <location>
        <position position="1"/>
    </location>
</feature>
<feature type="non-terminal residue" evidence="1">
    <location>
        <position position="49"/>
    </location>
</feature>
<dbReference type="AlphaFoldDB" id="A0ABD0PI90"/>
<proteinExistence type="predicted"/>
<name>A0ABD0PI90_CIRMR</name>
<dbReference type="Proteomes" id="UP001529510">
    <property type="component" value="Unassembled WGS sequence"/>
</dbReference>
<organism evidence="1 2">
    <name type="scientific">Cirrhinus mrigala</name>
    <name type="common">Mrigala</name>
    <dbReference type="NCBI Taxonomy" id="683832"/>
    <lineage>
        <taxon>Eukaryota</taxon>
        <taxon>Metazoa</taxon>
        <taxon>Chordata</taxon>
        <taxon>Craniata</taxon>
        <taxon>Vertebrata</taxon>
        <taxon>Euteleostomi</taxon>
        <taxon>Actinopterygii</taxon>
        <taxon>Neopterygii</taxon>
        <taxon>Teleostei</taxon>
        <taxon>Ostariophysi</taxon>
        <taxon>Cypriniformes</taxon>
        <taxon>Cyprinidae</taxon>
        <taxon>Labeoninae</taxon>
        <taxon>Labeonini</taxon>
        <taxon>Cirrhinus</taxon>
    </lineage>
</organism>
<keyword evidence="2" id="KW-1185">Reference proteome</keyword>
<protein>
    <submittedName>
        <fullName evidence="1">Uncharacterized protein</fullName>
    </submittedName>
</protein>
<dbReference type="EMBL" id="JAMKFB020000015">
    <property type="protein sequence ID" value="KAL0173760.1"/>
    <property type="molecule type" value="Genomic_DNA"/>
</dbReference>
<evidence type="ECO:0000313" key="2">
    <source>
        <dbReference type="Proteomes" id="UP001529510"/>
    </source>
</evidence>
<sequence>GAVFPAQWCSGVVFWYYAHWRISGRPTEWGAQTLPPTRLAQHVLSQEND</sequence>
<reference evidence="1 2" key="1">
    <citation type="submission" date="2024-05" db="EMBL/GenBank/DDBJ databases">
        <title>Genome sequencing and assembly of Indian major carp, Cirrhinus mrigala (Hamilton, 1822).</title>
        <authorList>
            <person name="Mohindra V."/>
            <person name="Chowdhury L.M."/>
            <person name="Lal K."/>
            <person name="Jena J.K."/>
        </authorList>
    </citation>
    <scope>NUCLEOTIDE SEQUENCE [LARGE SCALE GENOMIC DNA]</scope>
    <source>
        <strain evidence="1">CM1030</strain>
        <tissue evidence="1">Blood</tissue>
    </source>
</reference>
<accession>A0ABD0PI90</accession>